<comment type="caution">
    <text evidence="7">The sequence shown here is derived from an EMBL/GenBank/DDBJ whole genome shotgun (WGS) entry which is preliminary data.</text>
</comment>
<gene>
    <name evidence="7" type="ORF">FYJ33_12290</name>
</gene>
<protein>
    <submittedName>
        <fullName evidence="7">ABC transporter substrate-binding protein</fullName>
    </submittedName>
</protein>
<dbReference type="EMBL" id="VULX01000023">
    <property type="protein sequence ID" value="MSR92151.1"/>
    <property type="molecule type" value="Genomic_DNA"/>
</dbReference>
<comment type="similarity">
    <text evidence="1">Belongs to the leucine-binding protein family.</text>
</comment>
<dbReference type="InterPro" id="IPR000709">
    <property type="entry name" value="Leu_Ile_Val-bd"/>
</dbReference>
<feature type="chain" id="PRO_5031566628" evidence="5">
    <location>
        <begin position="22"/>
        <end position="381"/>
    </location>
</feature>
<dbReference type="Gene3D" id="3.40.50.2300">
    <property type="match status" value="2"/>
</dbReference>
<dbReference type="PRINTS" id="PR00337">
    <property type="entry name" value="LEUILEVALBP"/>
</dbReference>
<dbReference type="InterPro" id="IPR028082">
    <property type="entry name" value="Peripla_BP_I"/>
</dbReference>
<evidence type="ECO:0000256" key="4">
    <source>
        <dbReference type="ARBA" id="ARBA00022970"/>
    </source>
</evidence>
<dbReference type="CDD" id="cd06347">
    <property type="entry name" value="PBP1_ABC_LivK_ligand_binding-like"/>
    <property type="match status" value="1"/>
</dbReference>
<accession>A0A7X2MZU3</accession>
<feature type="domain" description="Leucine-binding protein" evidence="6">
    <location>
        <begin position="31"/>
        <end position="367"/>
    </location>
</feature>
<keyword evidence="2" id="KW-0813">Transport</keyword>
<sequence>MKKRLICGVLGLVLASSMFMACNKTGNSGSEIKIGMITPVTGAVSTYGVSAKEGAELAVKEINDKGGINGKKVKLVVEDDEADQTKSVNAFNTLYDNEKVTAVLGPITSGATLAVVPNATQNKIPLLTPTATAPNVTSVGGEYTFRVCFLDSYQGVTMADFAVDDLKKKKAAVLYNVGSDYSKGVADAFKAEYEKKGGKVAQFLTYNDNDKDFNAQLTKIKGDKPDVILLPDYYNVTGLIAKQARDLGIDSTFLGVDGWESTELTKIGGDAVNGSYYVNHYFAGDKDSAVKTFVDDYKKTYSKDPDAFAALGYDGLNMLANAIKKADSDDGEKIKDALKTIKLDGVTGEISFNNERNAVKGSSIIKVENGKTVLAKKVEAK</sequence>
<proteinExistence type="inferred from homology"/>
<dbReference type="RefSeq" id="WP_154532048.1">
    <property type="nucleotide sequence ID" value="NZ_VULX01000023.1"/>
</dbReference>
<evidence type="ECO:0000256" key="2">
    <source>
        <dbReference type="ARBA" id="ARBA00022448"/>
    </source>
</evidence>
<organism evidence="7 8">
    <name type="scientific">Inconstantimicrobium porci</name>
    <dbReference type="NCBI Taxonomy" id="2652291"/>
    <lineage>
        <taxon>Bacteria</taxon>
        <taxon>Bacillati</taxon>
        <taxon>Bacillota</taxon>
        <taxon>Clostridia</taxon>
        <taxon>Eubacteriales</taxon>
        <taxon>Clostridiaceae</taxon>
        <taxon>Inconstantimicrobium</taxon>
    </lineage>
</organism>
<keyword evidence="8" id="KW-1185">Reference proteome</keyword>
<dbReference type="PROSITE" id="PS51257">
    <property type="entry name" value="PROKAR_LIPOPROTEIN"/>
    <property type="match status" value="1"/>
</dbReference>
<evidence type="ECO:0000313" key="8">
    <source>
        <dbReference type="Proteomes" id="UP000460287"/>
    </source>
</evidence>
<dbReference type="GO" id="GO:0006865">
    <property type="term" value="P:amino acid transport"/>
    <property type="evidence" value="ECO:0007669"/>
    <property type="project" value="UniProtKB-KW"/>
</dbReference>
<feature type="signal peptide" evidence="5">
    <location>
        <begin position="1"/>
        <end position="21"/>
    </location>
</feature>
<keyword evidence="3 5" id="KW-0732">Signal</keyword>
<dbReference type="PANTHER" id="PTHR30483:SF6">
    <property type="entry name" value="PERIPLASMIC BINDING PROTEIN OF ABC TRANSPORTER FOR NATURAL AMINO ACIDS"/>
    <property type="match status" value="1"/>
</dbReference>
<dbReference type="PANTHER" id="PTHR30483">
    <property type="entry name" value="LEUCINE-SPECIFIC-BINDING PROTEIN"/>
    <property type="match status" value="1"/>
</dbReference>
<dbReference type="Proteomes" id="UP000460287">
    <property type="component" value="Unassembled WGS sequence"/>
</dbReference>
<name>A0A7X2MZU3_9CLOT</name>
<evidence type="ECO:0000313" key="7">
    <source>
        <dbReference type="EMBL" id="MSR92151.1"/>
    </source>
</evidence>
<evidence type="ECO:0000259" key="6">
    <source>
        <dbReference type="Pfam" id="PF13458"/>
    </source>
</evidence>
<reference evidence="7 8" key="1">
    <citation type="submission" date="2019-08" db="EMBL/GenBank/DDBJ databases">
        <title>In-depth cultivation of the pig gut microbiome towards novel bacterial diversity and tailored functional studies.</title>
        <authorList>
            <person name="Wylensek D."/>
            <person name="Hitch T.C.A."/>
            <person name="Clavel T."/>
        </authorList>
    </citation>
    <scope>NUCLEOTIDE SEQUENCE [LARGE SCALE GENOMIC DNA]</scope>
    <source>
        <strain evidence="7 8">WCA-383-APC-5B</strain>
    </source>
</reference>
<dbReference type="AlphaFoldDB" id="A0A7X2MZU3"/>
<evidence type="ECO:0000256" key="3">
    <source>
        <dbReference type="ARBA" id="ARBA00022729"/>
    </source>
</evidence>
<dbReference type="Pfam" id="PF13458">
    <property type="entry name" value="Peripla_BP_6"/>
    <property type="match status" value="1"/>
</dbReference>
<evidence type="ECO:0000256" key="5">
    <source>
        <dbReference type="SAM" id="SignalP"/>
    </source>
</evidence>
<keyword evidence="4" id="KW-0029">Amino-acid transport</keyword>
<dbReference type="SUPFAM" id="SSF53822">
    <property type="entry name" value="Periplasmic binding protein-like I"/>
    <property type="match status" value="1"/>
</dbReference>
<dbReference type="InterPro" id="IPR051010">
    <property type="entry name" value="BCAA_transport"/>
</dbReference>
<dbReference type="InterPro" id="IPR028081">
    <property type="entry name" value="Leu-bd"/>
</dbReference>
<evidence type="ECO:0000256" key="1">
    <source>
        <dbReference type="ARBA" id="ARBA00010062"/>
    </source>
</evidence>